<evidence type="ECO:0000313" key="2">
    <source>
        <dbReference type="Proteomes" id="UP001606099"/>
    </source>
</evidence>
<gene>
    <name evidence="1" type="ORF">ACG0Z6_05390</name>
</gene>
<dbReference type="RefSeq" id="WP_394459229.1">
    <property type="nucleotide sequence ID" value="NZ_JBIGHZ010000002.1"/>
</dbReference>
<keyword evidence="2" id="KW-1185">Reference proteome</keyword>
<evidence type="ECO:0000313" key="1">
    <source>
        <dbReference type="EMBL" id="MFG6447675.1"/>
    </source>
</evidence>
<accession>A0ABW7FTM5</accession>
<dbReference type="EMBL" id="JBIGHZ010000002">
    <property type="protein sequence ID" value="MFG6447675.1"/>
    <property type="molecule type" value="Genomic_DNA"/>
</dbReference>
<protein>
    <submittedName>
        <fullName evidence="1">Uncharacterized protein</fullName>
    </submittedName>
</protein>
<organism evidence="1 2">
    <name type="scientific">Roseateles rivi</name>
    <dbReference type="NCBI Taxonomy" id="3299028"/>
    <lineage>
        <taxon>Bacteria</taxon>
        <taxon>Pseudomonadati</taxon>
        <taxon>Pseudomonadota</taxon>
        <taxon>Betaproteobacteria</taxon>
        <taxon>Burkholderiales</taxon>
        <taxon>Sphaerotilaceae</taxon>
        <taxon>Roseateles</taxon>
    </lineage>
</organism>
<sequence>MTEASHFFADVSIVQVEAYLVSKAWFMDGSVGSVGTLWHRDGDAVAEVALPRHPGVRDFRKRFNEALAAISDFEGRPVPEVVADVLLLSSSLITVRVIGADTAHGTIPINDGVLLFTKAKDLLCAAALSMYSKRKQFSGQLPKDAKTYLDSLLLGQTEIGSYVVNVIAPLSPPRPASEPNAGPGGPVAEAVTLNLVNGLEALSKAAAEFSDSRSLKAFDAAVERGVSANMCDALVGFSGIERSRDFEVRVSGAAGPMFEGETKVFSFDADTVAAVQKASDYYKGDYTLEERNIWGFVKKLDRPKGDEVGTITVEAAIDGVERSIKIMLQPDEYHQAVLAHDTKAIVACSGSIHIKNRRATLLNPTRFRIIPRDQLF</sequence>
<reference evidence="1 2" key="1">
    <citation type="submission" date="2024-08" db="EMBL/GenBank/DDBJ databases">
        <authorList>
            <person name="Lu H."/>
        </authorList>
    </citation>
    <scope>NUCLEOTIDE SEQUENCE [LARGE SCALE GENOMIC DNA]</scope>
    <source>
        <strain evidence="1 2">BYS180W</strain>
    </source>
</reference>
<dbReference type="Proteomes" id="UP001606099">
    <property type="component" value="Unassembled WGS sequence"/>
</dbReference>
<comment type="caution">
    <text evidence="1">The sequence shown here is derived from an EMBL/GenBank/DDBJ whole genome shotgun (WGS) entry which is preliminary data.</text>
</comment>
<name>A0ABW7FTM5_9BURK</name>
<proteinExistence type="predicted"/>